<dbReference type="AlphaFoldDB" id="A0AAW0W617"/>
<keyword evidence="1" id="KW-0812">Transmembrane</keyword>
<keyword evidence="1" id="KW-0472">Membrane</keyword>
<reference evidence="2 3" key="1">
    <citation type="journal article" date="2024" name="BMC Genomics">
        <title>Genome assembly of redclaw crayfish (Cherax quadricarinatus) provides insights into its immune adaptation and hypoxia tolerance.</title>
        <authorList>
            <person name="Liu Z."/>
            <person name="Zheng J."/>
            <person name="Li H."/>
            <person name="Fang K."/>
            <person name="Wang S."/>
            <person name="He J."/>
            <person name="Zhou D."/>
            <person name="Weng S."/>
            <person name="Chi M."/>
            <person name="Gu Z."/>
            <person name="He J."/>
            <person name="Li F."/>
            <person name="Wang M."/>
        </authorList>
    </citation>
    <scope>NUCLEOTIDE SEQUENCE [LARGE SCALE GENOMIC DNA]</scope>
    <source>
        <strain evidence="2">ZL_2023a</strain>
    </source>
</reference>
<dbReference type="EMBL" id="JARKIK010000084">
    <property type="protein sequence ID" value="KAK8724898.1"/>
    <property type="molecule type" value="Genomic_DNA"/>
</dbReference>
<name>A0AAW0W617_CHEQU</name>
<gene>
    <name evidence="2" type="ORF">OTU49_010964</name>
</gene>
<evidence type="ECO:0000313" key="2">
    <source>
        <dbReference type="EMBL" id="KAK8724898.1"/>
    </source>
</evidence>
<accession>A0AAW0W617</accession>
<comment type="caution">
    <text evidence="2">The sequence shown here is derived from an EMBL/GenBank/DDBJ whole genome shotgun (WGS) entry which is preliminary data.</text>
</comment>
<organism evidence="2 3">
    <name type="scientific">Cherax quadricarinatus</name>
    <name type="common">Australian red claw crayfish</name>
    <dbReference type="NCBI Taxonomy" id="27406"/>
    <lineage>
        <taxon>Eukaryota</taxon>
        <taxon>Metazoa</taxon>
        <taxon>Ecdysozoa</taxon>
        <taxon>Arthropoda</taxon>
        <taxon>Crustacea</taxon>
        <taxon>Multicrustacea</taxon>
        <taxon>Malacostraca</taxon>
        <taxon>Eumalacostraca</taxon>
        <taxon>Eucarida</taxon>
        <taxon>Decapoda</taxon>
        <taxon>Pleocyemata</taxon>
        <taxon>Astacidea</taxon>
        <taxon>Parastacoidea</taxon>
        <taxon>Parastacidae</taxon>
        <taxon>Cherax</taxon>
    </lineage>
</organism>
<feature type="transmembrane region" description="Helical" evidence="1">
    <location>
        <begin position="78"/>
        <end position="99"/>
    </location>
</feature>
<keyword evidence="1" id="KW-1133">Transmembrane helix</keyword>
<evidence type="ECO:0000313" key="3">
    <source>
        <dbReference type="Proteomes" id="UP001445076"/>
    </source>
</evidence>
<evidence type="ECO:0000256" key="1">
    <source>
        <dbReference type="SAM" id="Phobius"/>
    </source>
</evidence>
<sequence>MVKLGVKVKGSPCKEKKPEVVLKEVVTGEDVKTPLLPEGVRQRRNKKEQPRYIPTDWDDSLPYGGKVYLARKKLPDSWLCVFLQVLVVAGALGLLYYGLYYTEHMHYHIVKAYAHLGYKDAQATVGHKLLNGKILFL</sequence>
<proteinExistence type="predicted"/>
<keyword evidence="3" id="KW-1185">Reference proteome</keyword>
<dbReference type="Proteomes" id="UP001445076">
    <property type="component" value="Unassembled WGS sequence"/>
</dbReference>
<protein>
    <submittedName>
        <fullName evidence="2">Uncharacterized protein</fullName>
    </submittedName>
</protein>